<evidence type="ECO:0000313" key="10">
    <source>
        <dbReference type="EMBL" id="KAJ8033569.1"/>
    </source>
</evidence>
<dbReference type="PANTHER" id="PTHR24372:SF77">
    <property type="entry name" value="G-PROTEIN COUPLED RECEPTORS FAMILY 1 PROFILE DOMAIN-CONTAINING PROTEIN"/>
    <property type="match status" value="1"/>
</dbReference>
<proteinExistence type="inferred from homology"/>
<feature type="transmembrane region" description="Helical" evidence="8">
    <location>
        <begin position="292"/>
        <end position="312"/>
    </location>
</feature>
<evidence type="ECO:0000313" key="11">
    <source>
        <dbReference type="Proteomes" id="UP001152320"/>
    </source>
</evidence>
<dbReference type="InterPro" id="IPR017452">
    <property type="entry name" value="GPCR_Rhodpsn_7TM"/>
</dbReference>
<protein>
    <recommendedName>
        <fullName evidence="9">G-protein coupled receptors family 1 profile domain-containing protein</fullName>
    </recommendedName>
</protein>
<evidence type="ECO:0000256" key="1">
    <source>
        <dbReference type="ARBA" id="ARBA00004370"/>
    </source>
</evidence>
<dbReference type="AlphaFoldDB" id="A0A9Q1H524"/>
<evidence type="ECO:0000256" key="5">
    <source>
        <dbReference type="ARBA" id="ARBA00022989"/>
    </source>
</evidence>
<evidence type="ECO:0000256" key="4">
    <source>
        <dbReference type="ARBA" id="ARBA00022737"/>
    </source>
</evidence>
<evidence type="ECO:0000256" key="8">
    <source>
        <dbReference type="SAM" id="Phobius"/>
    </source>
</evidence>
<dbReference type="InterPro" id="IPR000276">
    <property type="entry name" value="GPCR_Rhodpsn"/>
</dbReference>
<dbReference type="GO" id="GO:0005886">
    <property type="term" value="C:plasma membrane"/>
    <property type="evidence" value="ECO:0007669"/>
    <property type="project" value="TreeGrafter"/>
</dbReference>
<dbReference type="GO" id="GO:0007189">
    <property type="term" value="P:adenylate cyclase-activating G protein-coupled receptor signaling pathway"/>
    <property type="evidence" value="ECO:0007669"/>
    <property type="project" value="TreeGrafter"/>
</dbReference>
<evidence type="ECO:0000256" key="2">
    <source>
        <dbReference type="ARBA" id="ARBA00022614"/>
    </source>
</evidence>
<keyword evidence="2" id="KW-0433">Leucine-rich repeat</keyword>
<feature type="transmembrane region" description="Helical" evidence="8">
    <location>
        <begin position="136"/>
        <end position="158"/>
    </location>
</feature>
<sequence length="368" mass="40766">MLPSGTLRVILWLVGSVSLLANFAVIVSRIRTKNYFFNKIMIITVHKSQNTFLLNLAVSDFLMGVYLLAIGSADAIFGSGYIVSALRWRTGATCKIIGFVGVVSNVASLLILSLISIERFVAVVLPFCRHRFGSKFSKIACATVWALSVVMALTPIILSDFVEGVFGLSDICSGLPLVTIAKKEDSKIIANYQGGGMFTEISDVPKTQWIYSQIVYIYVSATCVSVVTICYVSMFVSAKITKKLAGRHANNAEEVKMAAKMSFIVGTDLLCWVPIITAGVLTEFGTEISIELYAWLVVVVMPINSALNPFIYTIPLMKKKKRNEPSFIGEQRQPEMKDAGILQKKFIPTSSVRRLYRLRRFQRQNPTI</sequence>
<gene>
    <name evidence="10" type="ORF">HOLleu_23859</name>
</gene>
<reference evidence="10" key="1">
    <citation type="submission" date="2021-10" db="EMBL/GenBank/DDBJ databases">
        <title>Tropical sea cucumber genome reveals ecological adaptation and Cuvierian tubules defense mechanism.</title>
        <authorList>
            <person name="Chen T."/>
        </authorList>
    </citation>
    <scope>NUCLEOTIDE SEQUENCE</scope>
    <source>
        <strain evidence="10">Nanhai2018</strain>
        <tissue evidence="10">Muscle</tissue>
    </source>
</reference>
<dbReference type="GO" id="GO:0008528">
    <property type="term" value="F:G protein-coupled peptide receptor activity"/>
    <property type="evidence" value="ECO:0007669"/>
    <property type="project" value="TreeGrafter"/>
</dbReference>
<feature type="transmembrane region" description="Helical" evidence="8">
    <location>
        <begin position="257"/>
        <end position="280"/>
    </location>
</feature>
<keyword evidence="7" id="KW-0675">Receptor</keyword>
<dbReference type="PROSITE" id="PS50262">
    <property type="entry name" value="G_PROTEIN_RECEP_F1_2"/>
    <property type="match status" value="1"/>
</dbReference>
<keyword evidence="4" id="KW-0677">Repeat</keyword>
<dbReference type="OrthoDB" id="6022531at2759"/>
<feature type="transmembrane region" description="Helical" evidence="8">
    <location>
        <begin position="215"/>
        <end position="236"/>
    </location>
</feature>
<feature type="domain" description="G-protein coupled receptors family 1 profile" evidence="9">
    <location>
        <begin position="21"/>
        <end position="312"/>
    </location>
</feature>
<accession>A0A9Q1H524</accession>
<comment type="subcellular location">
    <subcellularLocation>
        <location evidence="1">Membrane</location>
    </subcellularLocation>
</comment>
<evidence type="ECO:0000259" key="9">
    <source>
        <dbReference type="PROSITE" id="PS50262"/>
    </source>
</evidence>
<comment type="similarity">
    <text evidence="7">Belongs to the G-protein coupled receptor 1 family.</text>
</comment>
<dbReference type="PRINTS" id="PR00237">
    <property type="entry name" value="GPCRRHODOPSN"/>
</dbReference>
<feature type="transmembrane region" description="Helical" evidence="8">
    <location>
        <begin position="96"/>
        <end position="115"/>
    </location>
</feature>
<keyword evidence="11" id="KW-1185">Reference proteome</keyword>
<dbReference type="SUPFAM" id="SSF81321">
    <property type="entry name" value="Family A G protein-coupled receptor-like"/>
    <property type="match status" value="1"/>
</dbReference>
<evidence type="ECO:0000256" key="6">
    <source>
        <dbReference type="ARBA" id="ARBA00023136"/>
    </source>
</evidence>
<evidence type="ECO:0000256" key="3">
    <source>
        <dbReference type="ARBA" id="ARBA00022692"/>
    </source>
</evidence>
<keyword evidence="5 8" id="KW-1133">Transmembrane helix</keyword>
<keyword evidence="7" id="KW-0807">Transducer</keyword>
<evidence type="ECO:0000256" key="7">
    <source>
        <dbReference type="RuleBase" id="RU000688"/>
    </source>
</evidence>
<dbReference type="GO" id="GO:0009755">
    <property type="term" value="P:hormone-mediated signaling pathway"/>
    <property type="evidence" value="ECO:0007669"/>
    <property type="project" value="TreeGrafter"/>
</dbReference>
<comment type="caution">
    <text evidence="10">The sequence shown here is derived from an EMBL/GenBank/DDBJ whole genome shotgun (WGS) entry which is preliminary data.</text>
</comment>
<keyword evidence="7" id="KW-0297">G-protein coupled receptor</keyword>
<keyword evidence="3 7" id="KW-0812">Transmembrane</keyword>
<name>A0A9Q1H524_HOLLE</name>
<organism evidence="10 11">
    <name type="scientific">Holothuria leucospilota</name>
    <name type="common">Black long sea cucumber</name>
    <name type="synonym">Mertensiothuria leucospilota</name>
    <dbReference type="NCBI Taxonomy" id="206669"/>
    <lineage>
        <taxon>Eukaryota</taxon>
        <taxon>Metazoa</taxon>
        <taxon>Echinodermata</taxon>
        <taxon>Eleutherozoa</taxon>
        <taxon>Echinozoa</taxon>
        <taxon>Holothuroidea</taxon>
        <taxon>Aspidochirotacea</taxon>
        <taxon>Aspidochirotida</taxon>
        <taxon>Holothuriidae</taxon>
        <taxon>Holothuria</taxon>
    </lineage>
</organism>
<dbReference type="Proteomes" id="UP001152320">
    <property type="component" value="Chromosome 11"/>
</dbReference>
<dbReference type="PANTHER" id="PTHR24372">
    <property type="entry name" value="GLYCOPROTEIN HORMONE RECEPTOR"/>
    <property type="match status" value="1"/>
</dbReference>
<dbReference type="PROSITE" id="PS00237">
    <property type="entry name" value="G_PROTEIN_RECEP_F1_1"/>
    <property type="match status" value="1"/>
</dbReference>
<feature type="transmembrane region" description="Helical" evidence="8">
    <location>
        <begin position="51"/>
        <end position="76"/>
    </location>
</feature>
<feature type="transmembrane region" description="Helical" evidence="8">
    <location>
        <begin position="6"/>
        <end position="30"/>
    </location>
</feature>
<keyword evidence="6 8" id="KW-0472">Membrane</keyword>
<dbReference type="Gene3D" id="1.20.1070.10">
    <property type="entry name" value="Rhodopsin 7-helix transmembrane proteins"/>
    <property type="match status" value="1"/>
</dbReference>
<dbReference type="EMBL" id="JAIZAY010000011">
    <property type="protein sequence ID" value="KAJ8033569.1"/>
    <property type="molecule type" value="Genomic_DNA"/>
</dbReference>
<dbReference type="Pfam" id="PF00001">
    <property type="entry name" value="7tm_1"/>
    <property type="match status" value="2"/>
</dbReference>